<protein>
    <submittedName>
        <fullName evidence="1">Uncharacterized protein</fullName>
    </submittedName>
</protein>
<name>V8PES0_OPHHA</name>
<keyword evidence="2" id="KW-1185">Reference proteome</keyword>
<organism evidence="1 2">
    <name type="scientific">Ophiophagus hannah</name>
    <name type="common">King cobra</name>
    <name type="synonym">Naja hannah</name>
    <dbReference type="NCBI Taxonomy" id="8665"/>
    <lineage>
        <taxon>Eukaryota</taxon>
        <taxon>Metazoa</taxon>
        <taxon>Chordata</taxon>
        <taxon>Craniata</taxon>
        <taxon>Vertebrata</taxon>
        <taxon>Euteleostomi</taxon>
        <taxon>Lepidosauria</taxon>
        <taxon>Squamata</taxon>
        <taxon>Bifurcata</taxon>
        <taxon>Unidentata</taxon>
        <taxon>Episquamata</taxon>
        <taxon>Toxicofera</taxon>
        <taxon>Serpentes</taxon>
        <taxon>Colubroidea</taxon>
        <taxon>Elapidae</taxon>
        <taxon>Elapinae</taxon>
        <taxon>Ophiophagus</taxon>
    </lineage>
</organism>
<dbReference type="AlphaFoldDB" id="V8PES0"/>
<proteinExistence type="predicted"/>
<feature type="non-terminal residue" evidence="1">
    <location>
        <position position="1"/>
    </location>
</feature>
<gene>
    <name evidence="1" type="ORF">L345_01691</name>
</gene>
<sequence length="112" mass="12503">MRRRTQINWKKNKATCARCTLVRGALLHVAHSLKTILLCGAHASHNCVSPHYWPSGNNLIKGNQKSRLHCHDVWVEESVRIKNSQVVVPSHLSLELGLKGENGSNMLHPIIG</sequence>
<evidence type="ECO:0000313" key="2">
    <source>
        <dbReference type="Proteomes" id="UP000018936"/>
    </source>
</evidence>
<reference evidence="1 2" key="1">
    <citation type="journal article" date="2013" name="Proc. Natl. Acad. Sci. U.S.A.">
        <title>The king cobra genome reveals dynamic gene evolution and adaptation in the snake venom system.</title>
        <authorList>
            <person name="Vonk F.J."/>
            <person name="Casewell N.R."/>
            <person name="Henkel C.V."/>
            <person name="Heimberg A.M."/>
            <person name="Jansen H.J."/>
            <person name="McCleary R.J."/>
            <person name="Kerkkamp H.M."/>
            <person name="Vos R.A."/>
            <person name="Guerreiro I."/>
            <person name="Calvete J.J."/>
            <person name="Wuster W."/>
            <person name="Woods A.E."/>
            <person name="Logan J.M."/>
            <person name="Harrison R.A."/>
            <person name="Castoe T.A."/>
            <person name="de Koning A.P."/>
            <person name="Pollock D.D."/>
            <person name="Yandell M."/>
            <person name="Calderon D."/>
            <person name="Renjifo C."/>
            <person name="Currier R.B."/>
            <person name="Salgado D."/>
            <person name="Pla D."/>
            <person name="Sanz L."/>
            <person name="Hyder A.S."/>
            <person name="Ribeiro J.M."/>
            <person name="Arntzen J.W."/>
            <person name="van den Thillart G.E."/>
            <person name="Boetzer M."/>
            <person name="Pirovano W."/>
            <person name="Dirks R.P."/>
            <person name="Spaink H.P."/>
            <person name="Duboule D."/>
            <person name="McGlinn E."/>
            <person name="Kini R.M."/>
            <person name="Richardson M.K."/>
        </authorList>
    </citation>
    <scope>NUCLEOTIDE SEQUENCE</scope>
    <source>
        <tissue evidence="1">Blood</tissue>
    </source>
</reference>
<accession>V8PES0</accession>
<dbReference type="Proteomes" id="UP000018936">
    <property type="component" value="Unassembled WGS sequence"/>
</dbReference>
<dbReference type="EMBL" id="AZIM01000219">
    <property type="protein sequence ID" value="ETE72478.1"/>
    <property type="molecule type" value="Genomic_DNA"/>
</dbReference>
<evidence type="ECO:0000313" key="1">
    <source>
        <dbReference type="EMBL" id="ETE72478.1"/>
    </source>
</evidence>
<comment type="caution">
    <text evidence="1">The sequence shown here is derived from an EMBL/GenBank/DDBJ whole genome shotgun (WGS) entry which is preliminary data.</text>
</comment>